<dbReference type="AlphaFoldDB" id="A0A2G4SQT0"/>
<gene>
    <name evidence="1" type="ORF">RHIMIDRAFT_239283</name>
</gene>
<protein>
    <submittedName>
        <fullName evidence="1">Uncharacterized protein</fullName>
    </submittedName>
</protein>
<evidence type="ECO:0000313" key="2">
    <source>
        <dbReference type="Proteomes" id="UP000242254"/>
    </source>
</evidence>
<dbReference type="GeneID" id="35440131"/>
<name>A0A2G4SQT0_RHIZD</name>
<reference evidence="1 2" key="1">
    <citation type="journal article" date="2016" name="Proc. Natl. Acad. Sci. U.S.A.">
        <title>Lipid metabolic changes in an early divergent fungus govern the establishment of a mutualistic symbiosis with endobacteria.</title>
        <authorList>
            <person name="Lastovetsky O.A."/>
            <person name="Gaspar M.L."/>
            <person name="Mondo S.J."/>
            <person name="LaButti K.M."/>
            <person name="Sandor L."/>
            <person name="Grigoriev I.V."/>
            <person name="Henry S.A."/>
            <person name="Pawlowska T.E."/>
        </authorList>
    </citation>
    <scope>NUCLEOTIDE SEQUENCE [LARGE SCALE GENOMIC DNA]</scope>
    <source>
        <strain evidence="1 2">ATCC 52813</strain>
    </source>
</reference>
<dbReference type="STRING" id="1340429.A0A2G4SQT0"/>
<sequence>MALSAINKCPICNVTSDNPCEITDSCHNPNNAPFKHKACTQTLKQQKSEAFDLPTNTSDAVFLEGIDPYSIIISTSQFVRTNFKAKSLNVILQEQFSAGIRLRQRHIGKNDNYIEINFASTATHSEVLCNYFALGGKTIKVSKMLDRNVDSYCIGILNISLKQLRYCGLNLLLV</sequence>
<accession>A0A2G4SQT0</accession>
<dbReference type="EMBL" id="KZ303853">
    <property type="protein sequence ID" value="PHZ11138.1"/>
    <property type="molecule type" value="Genomic_DNA"/>
</dbReference>
<evidence type="ECO:0000313" key="1">
    <source>
        <dbReference type="EMBL" id="PHZ11138.1"/>
    </source>
</evidence>
<dbReference type="RefSeq" id="XP_023464846.1">
    <property type="nucleotide sequence ID" value="XM_023609141.1"/>
</dbReference>
<proteinExistence type="predicted"/>
<keyword evidence="2" id="KW-1185">Reference proteome</keyword>
<dbReference type="Proteomes" id="UP000242254">
    <property type="component" value="Unassembled WGS sequence"/>
</dbReference>
<organism evidence="1 2">
    <name type="scientific">Rhizopus microsporus ATCC 52813</name>
    <dbReference type="NCBI Taxonomy" id="1340429"/>
    <lineage>
        <taxon>Eukaryota</taxon>
        <taxon>Fungi</taxon>
        <taxon>Fungi incertae sedis</taxon>
        <taxon>Mucoromycota</taxon>
        <taxon>Mucoromycotina</taxon>
        <taxon>Mucoromycetes</taxon>
        <taxon>Mucorales</taxon>
        <taxon>Mucorineae</taxon>
        <taxon>Rhizopodaceae</taxon>
        <taxon>Rhizopus</taxon>
    </lineage>
</organism>